<evidence type="ECO:0000256" key="18">
    <source>
        <dbReference type="HAMAP-Rule" id="MF_01631"/>
    </source>
</evidence>
<feature type="active site" description="Proton acceptor" evidence="18">
    <location>
        <position position="341"/>
    </location>
</feature>
<keyword evidence="10 18" id="KW-0133">Cell shape</keyword>
<feature type="binding site" evidence="18">
    <location>
        <position position="166"/>
    </location>
    <ligand>
        <name>UDP-N-acetyl-alpha-D-glucosamine</name>
        <dbReference type="ChEBI" id="CHEBI:57705"/>
    </ligand>
</feature>
<protein>
    <recommendedName>
        <fullName evidence="18">Bifunctional protein GlmU</fullName>
    </recommendedName>
    <domain>
        <recommendedName>
            <fullName evidence="18">UDP-N-acetylglucosamine pyrophosphorylase</fullName>
            <ecNumber evidence="18">2.7.7.23</ecNumber>
        </recommendedName>
        <alternativeName>
            <fullName evidence="18">N-acetylglucosamine-1-phosphate uridyltransferase</fullName>
        </alternativeName>
    </domain>
    <domain>
        <recommendedName>
            <fullName evidence="18">Glucosamine-1-phosphate N-acetyltransferase</fullName>
            <ecNumber evidence="18">2.3.1.157</ecNumber>
        </recommendedName>
    </domain>
</protein>
<evidence type="ECO:0000256" key="11">
    <source>
        <dbReference type="ARBA" id="ARBA00022984"/>
    </source>
</evidence>
<dbReference type="Pfam" id="PF00132">
    <property type="entry name" value="Hexapep"/>
    <property type="match status" value="1"/>
</dbReference>
<feature type="binding site" evidence="18">
    <location>
        <position position="355"/>
    </location>
    <ligand>
        <name>UDP-N-acetyl-alpha-D-glucosamine</name>
        <dbReference type="ChEBI" id="CHEBI:57705"/>
    </ligand>
</feature>
<dbReference type="InterPro" id="IPR011004">
    <property type="entry name" value="Trimer_LpxA-like_sf"/>
</dbReference>
<dbReference type="PROSITE" id="PS00101">
    <property type="entry name" value="HEXAPEP_TRANSFERASES"/>
    <property type="match status" value="1"/>
</dbReference>
<feature type="region of interest" description="Linker" evidence="18">
    <location>
        <begin position="225"/>
        <end position="245"/>
    </location>
</feature>
<dbReference type="EC" id="2.7.7.23" evidence="18"/>
<dbReference type="Proteomes" id="UP001062901">
    <property type="component" value="Unassembled WGS sequence"/>
</dbReference>
<dbReference type="Gene3D" id="2.160.10.10">
    <property type="entry name" value="Hexapeptide repeat proteins"/>
    <property type="match status" value="1"/>
</dbReference>
<keyword evidence="5 18" id="KW-0808">Transferase</keyword>
<dbReference type="InterPro" id="IPR001451">
    <property type="entry name" value="Hexapep"/>
</dbReference>
<feature type="domain" description="MobA-like NTP transferase" evidence="19">
    <location>
        <begin position="7"/>
        <end position="121"/>
    </location>
</feature>
<comment type="similarity">
    <text evidence="2 18">In the C-terminal section; belongs to the transferase hexapeptide repeat family.</text>
</comment>
<dbReference type="Gene3D" id="3.90.550.10">
    <property type="entry name" value="Spore Coat Polysaccharide Biosynthesis Protein SpsA, Chain A"/>
    <property type="match status" value="1"/>
</dbReference>
<evidence type="ECO:0000256" key="6">
    <source>
        <dbReference type="ARBA" id="ARBA00022695"/>
    </source>
</evidence>
<feature type="binding site" evidence="18">
    <location>
        <position position="72"/>
    </location>
    <ligand>
        <name>UDP-N-acetyl-alpha-D-glucosamine</name>
        <dbReference type="ChEBI" id="CHEBI:57705"/>
    </ligand>
</feature>
<dbReference type="InterPro" id="IPR050065">
    <property type="entry name" value="GlmU-like"/>
</dbReference>
<dbReference type="Pfam" id="PF12804">
    <property type="entry name" value="NTP_transf_3"/>
    <property type="match status" value="1"/>
</dbReference>
<feature type="binding site" evidence="18">
    <location>
        <position position="344"/>
    </location>
    <ligand>
        <name>UDP-N-acetyl-alpha-D-glucosamine</name>
        <dbReference type="ChEBI" id="CHEBI:57705"/>
    </ligand>
</feature>
<name>A0ABQ0NWA3_9PROT</name>
<keyword evidence="8 18" id="KW-0677">Repeat</keyword>
<comment type="similarity">
    <text evidence="3 18">In the N-terminal section; belongs to the N-acetylglucosamine-1-phosphate uridyltransferase family.</text>
</comment>
<sequence>MTSMTTAVILAAGMGTRMKSRSPKAMQRLANRPMITHVIEMASAIVDRIVVVVGPDMEELEKTVAPHQTVVQKERLGTGHAALTSMPYVGEGDVVFLYADNPLLTSQTLERLLRARQNGARLSLLGMRPANPAHYGRLVTGKNGTIERIVEYKDASPEERAITLCNAGMMCADASLFRQWLEKIEPNNAQGEYYLTDVVSQAASGGEVCCVEGDEKELIGVNSRMELARAEALLQDRLRFEAMENGATLVDPASIFLSADTQISPDVTIEPHVFLGPQVILRAGCTIRAFSHLEGCIVEANAAIGPYARLRPGTTCSEGSHVGNFVELKNTVLGEGSKANHLSYLGDTTIGEKTNIGAGTITCNYDGVFKHKTTIGNNSFVGSNSIIVAPVTVGDNTLIAAGSVITENIPNKAMALGRAKQVIKAERGLAYQRALKAKKEQS</sequence>
<comment type="function">
    <text evidence="17 18">Catalyzes the last two sequential reactions in the de novo biosynthetic pathway for UDP-N-acetylglucosamine (UDP-GlcNAc). The C-terminal domain catalyzes the transfer of acetyl group from acetyl coenzyme A to glucosamine-1-phosphate (GlcN-1-P) to produce N-acetylglucosamine-1-phosphate (GlcNAc-1-P), which is converted into UDP-GlcNAc by the transfer of uridine 5-monophosphate (from uridine 5-triphosphate), a reaction catalyzed by the N-terminal domain.</text>
</comment>
<feature type="region of interest" description="Pyrophosphorylase" evidence="18">
    <location>
        <begin position="1"/>
        <end position="224"/>
    </location>
</feature>
<reference evidence="20" key="1">
    <citation type="submission" date="2013-04" db="EMBL/GenBank/DDBJ databases">
        <title>The genome sequencing project of 58 acetic acid bacteria.</title>
        <authorList>
            <person name="Okamoto-Kainuma A."/>
            <person name="Ishikawa M."/>
            <person name="Umino S."/>
            <person name="Koizumi Y."/>
            <person name="Shiwa Y."/>
            <person name="Yoshikawa H."/>
            <person name="Matsutani M."/>
            <person name="Matsushita K."/>
        </authorList>
    </citation>
    <scope>NUCLEOTIDE SEQUENCE</scope>
    <source>
        <strain evidence="20">DSM 15669</strain>
    </source>
</reference>
<dbReference type="NCBIfam" id="NF010933">
    <property type="entry name" value="PRK14353.1"/>
    <property type="match status" value="1"/>
</dbReference>
<evidence type="ECO:0000256" key="7">
    <source>
        <dbReference type="ARBA" id="ARBA00022723"/>
    </source>
</evidence>
<comment type="caution">
    <text evidence="18">Lacks conserved residue(s) required for the propagation of feature annotation.</text>
</comment>
<evidence type="ECO:0000256" key="13">
    <source>
        <dbReference type="ARBA" id="ARBA00023315"/>
    </source>
</evidence>
<evidence type="ECO:0000313" key="20">
    <source>
        <dbReference type="EMBL" id="GBQ04937.1"/>
    </source>
</evidence>
<evidence type="ECO:0000256" key="9">
    <source>
        <dbReference type="ARBA" id="ARBA00022842"/>
    </source>
</evidence>
<keyword evidence="21" id="KW-1185">Reference proteome</keyword>
<feature type="binding site" evidence="18">
    <location>
        <position position="311"/>
    </location>
    <ligand>
        <name>UDP-N-acetyl-alpha-D-glucosamine</name>
        <dbReference type="ChEBI" id="CHEBI:57705"/>
    </ligand>
</feature>
<dbReference type="EMBL" id="BAQD01000001">
    <property type="protein sequence ID" value="GBQ04937.1"/>
    <property type="molecule type" value="Genomic_DNA"/>
</dbReference>
<feature type="binding site" evidence="18">
    <location>
        <position position="329"/>
    </location>
    <ligand>
        <name>UDP-N-acetyl-alpha-D-glucosamine</name>
        <dbReference type="ChEBI" id="CHEBI:57705"/>
    </ligand>
</feature>
<keyword evidence="7 18" id="KW-0479">Metal-binding</keyword>
<evidence type="ECO:0000256" key="12">
    <source>
        <dbReference type="ARBA" id="ARBA00023268"/>
    </source>
</evidence>
<evidence type="ECO:0000256" key="8">
    <source>
        <dbReference type="ARBA" id="ARBA00022737"/>
    </source>
</evidence>
<evidence type="ECO:0000256" key="3">
    <source>
        <dbReference type="ARBA" id="ARBA00007947"/>
    </source>
</evidence>
<accession>A0ABQ0NWA3</accession>
<dbReference type="NCBIfam" id="TIGR01173">
    <property type="entry name" value="glmU"/>
    <property type="match status" value="1"/>
</dbReference>
<comment type="catalytic activity">
    <reaction evidence="15 18">
        <text>alpha-D-glucosamine 1-phosphate + acetyl-CoA = N-acetyl-alpha-D-glucosamine 1-phosphate + CoA + H(+)</text>
        <dbReference type="Rhea" id="RHEA:13725"/>
        <dbReference type="ChEBI" id="CHEBI:15378"/>
        <dbReference type="ChEBI" id="CHEBI:57287"/>
        <dbReference type="ChEBI" id="CHEBI:57288"/>
        <dbReference type="ChEBI" id="CHEBI:57776"/>
        <dbReference type="ChEBI" id="CHEBI:58516"/>
        <dbReference type="EC" id="2.3.1.157"/>
    </reaction>
</comment>
<keyword evidence="14 18" id="KW-0961">Cell wall biogenesis/degradation</keyword>
<feature type="binding site" evidence="18">
    <location>
        <position position="100"/>
    </location>
    <ligand>
        <name>Mg(2+)</name>
        <dbReference type="ChEBI" id="CHEBI:18420"/>
    </ligand>
</feature>
<dbReference type="PANTHER" id="PTHR43584">
    <property type="entry name" value="NUCLEOTIDYL TRANSFERASE"/>
    <property type="match status" value="1"/>
</dbReference>
<feature type="binding site" evidence="18">
    <location>
        <position position="401"/>
    </location>
    <ligand>
        <name>acetyl-CoA</name>
        <dbReference type="ChEBI" id="CHEBI:57288"/>
    </ligand>
</feature>
<feature type="binding site" evidence="18">
    <location>
        <begin position="364"/>
        <end position="365"/>
    </location>
    <ligand>
        <name>acetyl-CoA</name>
        <dbReference type="ChEBI" id="CHEBI:57288"/>
    </ligand>
</feature>
<comment type="cofactor">
    <cofactor evidence="18">
        <name>Mg(2+)</name>
        <dbReference type="ChEBI" id="CHEBI:18420"/>
    </cofactor>
    <text evidence="18">Binds 1 Mg(2+) ion per subunit.</text>
</comment>
<keyword evidence="12 18" id="KW-0511">Multifunctional enzyme</keyword>
<organism evidence="20 21">
    <name type="scientific">Saccharibacter floricola DSM 15669</name>
    <dbReference type="NCBI Taxonomy" id="1123227"/>
    <lineage>
        <taxon>Bacteria</taxon>
        <taxon>Pseudomonadati</taxon>
        <taxon>Pseudomonadota</taxon>
        <taxon>Alphaproteobacteria</taxon>
        <taxon>Acetobacterales</taxon>
        <taxon>Acetobacteraceae</taxon>
        <taxon>Saccharibacter</taxon>
    </lineage>
</organism>
<dbReference type="SUPFAM" id="SSF51161">
    <property type="entry name" value="Trimeric LpxA-like enzymes"/>
    <property type="match status" value="1"/>
</dbReference>
<comment type="pathway">
    <text evidence="18">Nucleotide-sugar biosynthesis; UDP-N-acetyl-alpha-D-glucosamine biosynthesis; N-acetyl-alpha-D-glucosamine 1-phosphate from alpha-D-glucosamine 6-phosphate (route II): step 2/2.</text>
</comment>
<keyword evidence="6 18" id="KW-0548">Nucleotidyltransferase</keyword>
<dbReference type="RefSeq" id="WP_018979491.1">
    <property type="nucleotide sequence ID" value="NZ_BAQD01000001.1"/>
</dbReference>
<dbReference type="EC" id="2.3.1.157" evidence="18"/>
<feature type="binding site" evidence="18">
    <location>
        <position position="358"/>
    </location>
    <ligand>
        <name>acetyl-CoA</name>
        <dbReference type="ChEBI" id="CHEBI:57288"/>
    </ligand>
</feature>
<dbReference type="InterPro" id="IPR029044">
    <property type="entry name" value="Nucleotide-diphossugar_trans"/>
</dbReference>
<feature type="binding site" evidence="18">
    <location>
        <begin position="77"/>
        <end position="78"/>
    </location>
    <ligand>
        <name>UDP-N-acetyl-alpha-D-glucosamine</name>
        <dbReference type="ChEBI" id="CHEBI:57705"/>
    </ligand>
</feature>
<evidence type="ECO:0000256" key="5">
    <source>
        <dbReference type="ARBA" id="ARBA00022679"/>
    </source>
</evidence>
<feature type="binding site" evidence="18">
    <location>
        <position position="151"/>
    </location>
    <ligand>
        <name>UDP-N-acetyl-alpha-D-glucosamine</name>
        <dbReference type="ChEBI" id="CHEBI:57705"/>
    </ligand>
</feature>
<comment type="catalytic activity">
    <reaction evidence="16 18">
        <text>N-acetyl-alpha-D-glucosamine 1-phosphate + UTP + H(+) = UDP-N-acetyl-alpha-D-glucosamine + diphosphate</text>
        <dbReference type="Rhea" id="RHEA:13509"/>
        <dbReference type="ChEBI" id="CHEBI:15378"/>
        <dbReference type="ChEBI" id="CHEBI:33019"/>
        <dbReference type="ChEBI" id="CHEBI:46398"/>
        <dbReference type="ChEBI" id="CHEBI:57705"/>
        <dbReference type="ChEBI" id="CHEBI:57776"/>
        <dbReference type="EC" id="2.7.7.23"/>
    </reaction>
</comment>
<evidence type="ECO:0000256" key="14">
    <source>
        <dbReference type="ARBA" id="ARBA00023316"/>
    </source>
</evidence>
<feature type="binding site" evidence="18">
    <location>
        <position position="383"/>
    </location>
    <ligand>
        <name>acetyl-CoA</name>
        <dbReference type="ChEBI" id="CHEBI:57288"/>
    </ligand>
</feature>
<evidence type="ECO:0000256" key="15">
    <source>
        <dbReference type="ARBA" id="ARBA00048247"/>
    </source>
</evidence>
<comment type="caution">
    <text evidence="20">The sequence shown here is derived from an EMBL/GenBank/DDBJ whole genome shotgun (WGS) entry which is preliminary data.</text>
</comment>
<gene>
    <name evidence="18" type="primary">glmU</name>
    <name evidence="20" type="ORF">AA15669_0222</name>
</gene>
<feature type="binding site" evidence="18">
    <location>
        <position position="24"/>
    </location>
    <ligand>
        <name>UDP-N-acetyl-alpha-D-glucosamine</name>
        <dbReference type="ChEBI" id="CHEBI:57705"/>
    </ligand>
</feature>
<evidence type="ECO:0000256" key="16">
    <source>
        <dbReference type="ARBA" id="ARBA00048493"/>
    </source>
</evidence>
<comment type="subcellular location">
    <subcellularLocation>
        <location evidence="1 18">Cytoplasm</location>
    </subcellularLocation>
</comment>
<dbReference type="InterPro" id="IPR018357">
    <property type="entry name" value="Hexapep_transf_CS"/>
</dbReference>
<feature type="binding site" evidence="18">
    <location>
        <position position="136"/>
    </location>
    <ligand>
        <name>UDP-N-acetyl-alpha-D-glucosamine</name>
        <dbReference type="ChEBI" id="CHEBI:57705"/>
    </ligand>
</feature>
<evidence type="ECO:0000256" key="1">
    <source>
        <dbReference type="ARBA" id="ARBA00004496"/>
    </source>
</evidence>
<keyword evidence="9 18" id="KW-0460">Magnesium</keyword>
<dbReference type="CDD" id="cd02540">
    <property type="entry name" value="GT2_GlmU_N_bac"/>
    <property type="match status" value="1"/>
</dbReference>
<dbReference type="InterPro" id="IPR025877">
    <property type="entry name" value="MobA-like_NTP_Trfase"/>
</dbReference>
<dbReference type="InterPro" id="IPR038009">
    <property type="entry name" value="GlmU_C_LbH"/>
</dbReference>
<evidence type="ECO:0000256" key="2">
    <source>
        <dbReference type="ARBA" id="ARBA00007707"/>
    </source>
</evidence>
<dbReference type="HAMAP" id="MF_01631">
    <property type="entry name" value="GlmU"/>
    <property type="match status" value="1"/>
</dbReference>
<evidence type="ECO:0000256" key="17">
    <source>
        <dbReference type="ARBA" id="ARBA00049628"/>
    </source>
</evidence>
<feature type="binding site" evidence="18">
    <location>
        <begin position="10"/>
        <end position="13"/>
    </location>
    <ligand>
        <name>UDP-N-acetyl-alpha-D-glucosamine</name>
        <dbReference type="ChEBI" id="CHEBI:57705"/>
    </ligand>
</feature>
<comment type="pathway">
    <text evidence="18">Bacterial outer membrane biogenesis; LPS lipid A biosynthesis.</text>
</comment>
<dbReference type="PANTHER" id="PTHR43584:SF3">
    <property type="entry name" value="BIFUNCTIONAL PROTEIN GLMU"/>
    <property type="match status" value="1"/>
</dbReference>
<comment type="pathway">
    <text evidence="18">Nucleotide-sugar biosynthesis; UDP-N-acetyl-alpha-D-glucosamine biosynthesis; UDP-N-acetyl-alpha-D-glucosamine from N-acetyl-alpha-D-glucosamine 1-phosphate: step 1/1.</text>
</comment>
<keyword evidence="13 18" id="KW-0012">Acyltransferase</keyword>
<dbReference type="SUPFAM" id="SSF53448">
    <property type="entry name" value="Nucleotide-diphospho-sugar transferases"/>
    <property type="match status" value="1"/>
</dbReference>
<proteinExistence type="inferred from homology"/>
<feature type="binding site" evidence="18">
    <location>
        <position position="418"/>
    </location>
    <ligand>
        <name>acetyl-CoA</name>
        <dbReference type="ChEBI" id="CHEBI:57288"/>
    </ligand>
</feature>
<feature type="binding site" evidence="18">
    <location>
        <position position="222"/>
    </location>
    <ligand>
        <name>Mg(2+)</name>
        <dbReference type="ChEBI" id="CHEBI:18420"/>
    </ligand>
</feature>
<evidence type="ECO:0000313" key="21">
    <source>
        <dbReference type="Proteomes" id="UP001062901"/>
    </source>
</evidence>
<keyword evidence="11 18" id="KW-0573">Peptidoglycan synthesis</keyword>
<dbReference type="CDD" id="cd03353">
    <property type="entry name" value="LbH_GlmU_C"/>
    <property type="match status" value="1"/>
</dbReference>
<evidence type="ECO:0000256" key="10">
    <source>
        <dbReference type="ARBA" id="ARBA00022960"/>
    </source>
</evidence>
<comment type="subunit">
    <text evidence="18">Homotrimer.</text>
</comment>
<feature type="region of interest" description="N-acetyltransferase" evidence="18">
    <location>
        <begin position="246"/>
        <end position="442"/>
    </location>
</feature>
<feature type="binding site" evidence="18">
    <location>
        <position position="222"/>
    </location>
    <ligand>
        <name>UDP-N-acetyl-alpha-D-glucosamine</name>
        <dbReference type="ChEBI" id="CHEBI:57705"/>
    </ligand>
</feature>
<keyword evidence="4 18" id="KW-0963">Cytoplasm</keyword>
<dbReference type="InterPro" id="IPR005882">
    <property type="entry name" value="Bifunctional_GlmU"/>
</dbReference>
<evidence type="ECO:0000259" key="19">
    <source>
        <dbReference type="Pfam" id="PF12804"/>
    </source>
</evidence>
<evidence type="ECO:0000256" key="4">
    <source>
        <dbReference type="ARBA" id="ARBA00022490"/>
    </source>
</evidence>